<dbReference type="GeneID" id="102801148"/>
<dbReference type="InterPro" id="IPR029071">
    <property type="entry name" value="Ubiquitin-like_domsf"/>
</dbReference>
<proteinExistence type="predicted"/>
<sequence length="371" mass="41599">MAEVLSDDDLSVVEDVRCGKRIRDTMSDGSDSDVPVKKKRAATRRRARPVAITSKSVCSIYKVSDDLLRFKPPDKLKITELGDSDDEDYNLILSRNPKEKKRKKKKKDMSIVLSSNENSENELECIGVTTEKEKRLNDVSTDSPSPPPSPPLYAQFMEQPVRNKKDMKVIKNVNAALNSMHEYSHSFQSPFSGADDSFTLASPTIEEKTIKVKVKCKCGLQRYDLKMTDSFGIVIKTLADLFHVPIERIALTLRNDSIIATDTPRSVNLHIADFIECVVLEPGSVTQNSPLNQKENCIDIKIQSKGAKTKKTVSIKKTSPLQKLMDDYAKLIDTPRNNITFYFDGDKITPNQTPADIDIESDDVIDAVITR</sequence>
<reference evidence="6" key="1">
    <citation type="submission" date="2025-08" db="UniProtKB">
        <authorList>
            <consortium name="RefSeq"/>
        </authorList>
    </citation>
    <scope>IDENTIFICATION</scope>
    <source>
        <tissue evidence="6">Testes</tissue>
    </source>
</reference>
<feature type="domain" description="Ubiquitin-like" evidence="4">
    <location>
        <begin position="298"/>
        <end position="371"/>
    </location>
</feature>
<dbReference type="InterPro" id="IPR052324">
    <property type="entry name" value="NFATC2-Int_DNA_Repair"/>
</dbReference>
<name>A0ABM0MWE1_SACKO</name>
<dbReference type="Gene3D" id="3.10.20.90">
    <property type="entry name" value="Phosphatidylinositol 3-kinase Catalytic Subunit, Chain A, domain 1"/>
    <property type="match status" value="2"/>
</dbReference>
<keyword evidence="5" id="KW-1185">Reference proteome</keyword>
<evidence type="ECO:0000313" key="6">
    <source>
        <dbReference type="RefSeq" id="XP_006824332.1"/>
    </source>
</evidence>
<dbReference type="InterPro" id="IPR022617">
    <property type="entry name" value="Rad60/SUMO-like_dom"/>
</dbReference>
<keyword evidence="2" id="KW-0539">Nucleus</keyword>
<evidence type="ECO:0000256" key="2">
    <source>
        <dbReference type="ARBA" id="ARBA00023242"/>
    </source>
</evidence>
<evidence type="ECO:0000256" key="1">
    <source>
        <dbReference type="ARBA" id="ARBA00004123"/>
    </source>
</evidence>
<dbReference type="InterPro" id="IPR000626">
    <property type="entry name" value="Ubiquitin-like_dom"/>
</dbReference>
<dbReference type="CDD" id="cd01763">
    <property type="entry name" value="Ubl_SUMO_like"/>
    <property type="match status" value="1"/>
</dbReference>
<organism evidence="5 6">
    <name type="scientific">Saccoglossus kowalevskii</name>
    <name type="common">Acorn worm</name>
    <dbReference type="NCBI Taxonomy" id="10224"/>
    <lineage>
        <taxon>Eukaryota</taxon>
        <taxon>Metazoa</taxon>
        <taxon>Hemichordata</taxon>
        <taxon>Enteropneusta</taxon>
        <taxon>Harrimaniidae</taxon>
        <taxon>Saccoglossus</taxon>
    </lineage>
</organism>
<dbReference type="SMART" id="SM00213">
    <property type="entry name" value="UBQ"/>
    <property type="match status" value="2"/>
</dbReference>
<evidence type="ECO:0000256" key="3">
    <source>
        <dbReference type="SAM" id="MobiDB-lite"/>
    </source>
</evidence>
<protein>
    <submittedName>
        <fullName evidence="6">NFATC2-interacting protein-like</fullName>
    </submittedName>
</protein>
<dbReference type="PROSITE" id="PS50053">
    <property type="entry name" value="UBIQUITIN_2"/>
    <property type="match status" value="1"/>
</dbReference>
<dbReference type="SUPFAM" id="SSF54236">
    <property type="entry name" value="Ubiquitin-like"/>
    <property type="match status" value="2"/>
</dbReference>
<dbReference type="CDD" id="cd17078">
    <property type="entry name" value="Ubl_SLD1_NFATC2ip"/>
    <property type="match status" value="1"/>
</dbReference>
<dbReference type="RefSeq" id="XP_006824332.1">
    <property type="nucleotide sequence ID" value="XM_006824269.1"/>
</dbReference>
<feature type="region of interest" description="Disordered" evidence="3">
    <location>
        <begin position="23"/>
        <end position="48"/>
    </location>
</feature>
<dbReference type="Proteomes" id="UP000694865">
    <property type="component" value="Unplaced"/>
</dbReference>
<evidence type="ECO:0000259" key="4">
    <source>
        <dbReference type="PROSITE" id="PS50053"/>
    </source>
</evidence>
<dbReference type="Pfam" id="PF11976">
    <property type="entry name" value="Rad60-SLD"/>
    <property type="match status" value="1"/>
</dbReference>
<feature type="compositionally biased region" description="Basic residues" evidence="3">
    <location>
        <begin position="37"/>
        <end position="48"/>
    </location>
</feature>
<gene>
    <name evidence="6" type="primary">LOC102801148</name>
</gene>
<dbReference type="PANTHER" id="PTHR47187:SF1">
    <property type="entry name" value="NFATC2-INTERACTING PROTEIN"/>
    <property type="match status" value="1"/>
</dbReference>
<dbReference type="PANTHER" id="PTHR47187">
    <property type="entry name" value="NFATC2-INTERACTING PROTEIN"/>
    <property type="match status" value="1"/>
</dbReference>
<accession>A0ABM0MWE1</accession>
<comment type="subcellular location">
    <subcellularLocation>
        <location evidence="1">Nucleus</location>
    </subcellularLocation>
</comment>
<evidence type="ECO:0000313" key="5">
    <source>
        <dbReference type="Proteomes" id="UP000694865"/>
    </source>
</evidence>